<protein>
    <submittedName>
        <fullName evidence="5">Serine/threonine-protein kinase PrkC</fullName>
        <ecNumber evidence="5">2.7.11.1</ecNumber>
    </submittedName>
</protein>
<dbReference type="GO" id="GO:0005737">
    <property type="term" value="C:cytoplasm"/>
    <property type="evidence" value="ECO:0007669"/>
    <property type="project" value="TreeGrafter"/>
</dbReference>
<keyword evidence="5" id="KW-0808">Transferase</keyword>
<evidence type="ECO:0000259" key="4">
    <source>
        <dbReference type="PROSITE" id="PS50011"/>
    </source>
</evidence>
<dbReference type="GO" id="GO:0006974">
    <property type="term" value="P:DNA damage response"/>
    <property type="evidence" value="ECO:0007669"/>
    <property type="project" value="TreeGrafter"/>
</dbReference>
<dbReference type="EC" id="2.7.11.1" evidence="5"/>
<dbReference type="SMART" id="SM00220">
    <property type="entry name" value="S_TKc"/>
    <property type="match status" value="1"/>
</dbReference>
<dbReference type="Gene3D" id="1.10.510.10">
    <property type="entry name" value="Transferase(Phosphotransferase) domain 1"/>
    <property type="match status" value="1"/>
</dbReference>
<evidence type="ECO:0000313" key="5">
    <source>
        <dbReference type="EMBL" id="SMA42651.1"/>
    </source>
</evidence>
<evidence type="ECO:0000256" key="1">
    <source>
        <dbReference type="ARBA" id="ARBA00022741"/>
    </source>
</evidence>
<feature type="binding site" evidence="3">
    <location>
        <position position="55"/>
    </location>
    <ligand>
        <name>ATP</name>
        <dbReference type="ChEBI" id="CHEBI:30616"/>
    </ligand>
</feature>
<dbReference type="PANTHER" id="PTHR24361">
    <property type="entry name" value="MITOGEN-ACTIVATED KINASE KINASE KINASE"/>
    <property type="match status" value="1"/>
</dbReference>
<name>A0A1X7AJY3_9GAMM</name>
<dbReference type="PANTHER" id="PTHR24361:SF613">
    <property type="entry name" value="NUCLEAR RECEPTOR-BINDING PROTEIN-RELATED"/>
    <property type="match status" value="1"/>
</dbReference>
<dbReference type="PROSITE" id="PS00107">
    <property type="entry name" value="PROTEIN_KINASE_ATP"/>
    <property type="match status" value="1"/>
</dbReference>
<feature type="domain" description="Protein kinase" evidence="4">
    <location>
        <begin position="24"/>
        <end position="322"/>
    </location>
</feature>
<dbReference type="InterPro" id="IPR011009">
    <property type="entry name" value="Kinase-like_dom_sf"/>
</dbReference>
<organism evidence="5 6">
    <name type="scientific">Parendozoicomonas haliclonae</name>
    <dbReference type="NCBI Taxonomy" id="1960125"/>
    <lineage>
        <taxon>Bacteria</taxon>
        <taxon>Pseudomonadati</taxon>
        <taxon>Pseudomonadota</taxon>
        <taxon>Gammaproteobacteria</taxon>
        <taxon>Oceanospirillales</taxon>
        <taxon>Endozoicomonadaceae</taxon>
        <taxon>Parendozoicomonas</taxon>
    </lineage>
</organism>
<gene>
    <name evidence="5" type="primary">prkC_2</name>
    <name evidence="5" type="ORF">EHSB41UT_01464</name>
</gene>
<evidence type="ECO:0000313" key="6">
    <source>
        <dbReference type="Proteomes" id="UP000196573"/>
    </source>
</evidence>
<keyword evidence="2 3" id="KW-0067">ATP-binding</keyword>
<dbReference type="GO" id="GO:0005524">
    <property type="term" value="F:ATP binding"/>
    <property type="evidence" value="ECO:0007669"/>
    <property type="project" value="UniProtKB-UniRule"/>
</dbReference>
<dbReference type="InterPro" id="IPR053235">
    <property type="entry name" value="Ser_Thr_kinase"/>
</dbReference>
<keyword evidence="1 3" id="KW-0547">Nucleotide-binding</keyword>
<reference evidence="5 6" key="1">
    <citation type="submission" date="2017-03" db="EMBL/GenBank/DDBJ databases">
        <authorList>
            <person name="Afonso C.L."/>
            <person name="Miller P.J."/>
            <person name="Scott M.A."/>
            <person name="Spackman E."/>
            <person name="Goraichik I."/>
            <person name="Dimitrov K.M."/>
            <person name="Suarez D.L."/>
            <person name="Swayne D.E."/>
        </authorList>
    </citation>
    <scope>NUCLEOTIDE SEQUENCE [LARGE SCALE GENOMIC DNA]</scope>
    <source>
        <strain evidence="5">SB41UT1</strain>
    </source>
</reference>
<dbReference type="AlphaFoldDB" id="A0A1X7AJY3"/>
<dbReference type="SUPFAM" id="SSF56112">
    <property type="entry name" value="Protein kinase-like (PK-like)"/>
    <property type="match status" value="1"/>
</dbReference>
<dbReference type="Proteomes" id="UP000196573">
    <property type="component" value="Unassembled WGS sequence"/>
</dbReference>
<dbReference type="PROSITE" id="PS50011">
    <property type="entry name" value="PROTEIN_KINASE_DOM"/>
    <property type="match status" value="1"/>
</dbReference>
<dbReference type="RefSeq" id="WP_165767181.1">
    <property type="nucleotide sequence ID" value="NZ_CBCSCN010000009.1"/>
</dbReference>
<dbReference type="GO" id="GO:0004674">
    <property type="term" value="F:protein serine/threonine kinase activity"/>
    <property type="evidence" value="ECO:0007669"/>
    <property type="project" value="UniProtKB-EC"/>
</dbReference>
<proteinExistence type="predicted"/>
<dbReference type="Gene3D" id="3.30.200.20">
    <property type="entry name" value="Phosphorylase Kinase, domain 1"/>
    <property type="match status" value="1"/>
</dbReference>
<dbReference type="Pfam" id="PF00069">
    <property type="entry name" value="Pkinase"/>
    <property type="match status" value="1"/>
</dbReference>
<dbReference type="EMBL" id="FWPT01000003">
    <property type="protein sequence ID" value="SMA42651.1"/>
    <property type="molecule type" value="Genomic_DNA"/>
</dbReference>
<keyword evidence="6" id="KW-1185">Reference proteome</keyword>
<keyword evidence="5" id="KW-0418">Kinase</keyword>
<evidence type="ECO:0000256" key="3">
    <source>
        <dbReference type="PROSITE-ProRule" id="PRU10141"/>
    </source>
</evidence>
<dbReference type="PROSITE" id="PS00108">
    <property type="entry name" value="PROTEIN_KINASE_ST"/>
    <property type="match status" value="1"/>
</dbReference>
<dbReference type="InterPro" id="IPR000719">
    <property type="entry name" value="Prot_kinase_dom"/>
</dbReference>
<dbReference type="InterPro" id="IPR008271">
    <property type="entry name" value="Ser/Thr_kinase_AS"/>
</dbReference>
<accession>A0A1X7AJY3</accession>
<sequence>MSVTKHYKGRKTLKNLLPSSLTNWVYKKQVGEGEFGVVHKYSFGRRCKRSERVFKVFTDSASRANRKNELCQARMVQKLSHPNIVQVIEVCDQEDKCQGVVMECMNTDLFALMEITAKWECPLSFCLGREVLNEVTFPDYCRQILMGLAYLHQNRIVHCDVKPENILISGGVAKIADFGLAVKLGWLQLAVQSSGGTPGFTPPESHDRAARLPQYGFIQTLMGGGPTGSVSRKFDIFSFGCILLDVYTGEPLHLGKFIGKDFGFFGHLYQNPAALRDCVTARLKQAKTGRAIPDGHAEVMYQALAYHPSKRPDAATLREKYFSR</sequence>
<dbReference type="InterPro" id="IPR017441">
    <property type="entry name" value="Protein_kinase_ATP_BS"/>
</dbReference>
<evidence type="ECO:0000256" key="2">
    <source>
        <dbReference type="ARBA" id="ARBA00022840"/>
    </source>
</evidence>